<dbReference type="Proteomes" id="UP000521943">
    <property type="component" value="Unassembled WGS sequence"/>
</dbReference>
<accession>A0A8H6HS96</accession>
<sequence length="98" mass="11160">MMNSCQFHHCSTSSGLCSLSTHLENVKIKTIRTQIDIIKLLHPLRRFEALQPASPFVHHDALPLLAWYTNDTIHSGRGYVSDFSLSATSKPYNQHHFL</sequence>
<evidence type="ECO:0000313" key="1">
    <source>
        <dbReference type="EMBL" id="KAF6752235.1"/>
    </source>
</evidence>
<evidence type="ECO:0000313" key="2">
    <source>
        <dbReference type="Proteomes" id="UP000521943"/>
    </source>
</evidence>
<dbReference type="EMBL" id="JACGCI010000045">
    <property type="protein sequence ID" value="KAF6752235.1"/>
    <property type="molecule type" value="Genomic_DNA"/>
</dbReference>
<protein>
    <submittedName>
        <fullName evidence="1">Uncharacterized protein</fullName>
    </submittedName>
</protein>
<comment type="caution">
    <text evidence="1">The sequence shown here is derived from an EMBL/GenBank/DDBJ whole genome shotgun (WGS) entry which is preliminary data.</text>
</comment>
<keyword evidence="2" id="KW-1185">Reference proteome</keyword>
<name>A0A8H6HS96_9AGAR</name>
<proteinExistence type="predicted"/>
<reference evidence="1 2" key="1">
    <citation type="submission" date="2020-07" db="EMBL/GenBank/DDBJ databases">
        <title>Comparative genomics of pyrophilous fungi reveals a link between fire events and developmental genes.</title>
        <authorList>
            <consortium name="DOE Joint Genome Institute"/>
            <person name="Steindorff A.S."/>
            <person name="Carver A."/>
            <person name="Calhoun S."/>
            <person name="Stillman K."/>
            <person name="Liu H."/>
            <person name="Lipzen A."/>
            <person name="Pangilinan J."/>
            <person name="Labutti K."/>
            <person name="Bruns T.D."/>
            <person name="Grigoriev I.V."/>
        </authorList>
    </citation>
    <scope>NUCLEOTIDE SEQUENCE [LARGE SCALE GENOMIC DNA]</scope>
    <source>
        <strain evidence="1 2">CBS 144469</strain>
    </source>
</reference>
<gene>
    <name evidence="1" type="ORF">DFP72DRAFT_1070549</name>
</gene>
<dbReference type="AlphaFoldDB" id="A0A8H6HS96"/>
<organism evidence="1 2">
    <name type="scientific">Ephemerocybe angulata</name>
    <dbReference type="NCBI Taxonomy" id="980116"/>
    <lineage>
        <taxon>Eukaryota</taxon>
        <taxon>Fungi</taxon>
        <taxon>Dikarya</taxon>
        <taxon>Basidiomycota</taxon>
        <taxon>Agaricomycotina</taxon>
        <taxon>Agaricomycetes</taxon>
        <taxon>Agaricomycetidae</taxon>
        <taxon>Agaricales</taxon>
        <taxon>Agaricineae</taxon>
        <taxon>Psathyrellaceae</taxon>
        <taxon>Ephemerocybe</taxon>
    </lineage>
</organism>